<evidence type="ECO:0000313" key="12">
    <source>
        <dbReference type="EMBL" id="KEZ86260.1"/>
    </source>
</evidence>
<dbReference type="CDD" id="cd00383">
    <property type="entry name" value="trans_reg_C"/>
    <property type="match status" value="1"/>
</dbReference>
<keyword evidence="13" id="KW-1185">Reference proteome</keyword>
<comment type="caution">
    <text evidence="12">The sequence shown here is derived from an EMBL/GenBank/DDBJ whole genome shotgun (WGS) entry which is preliminary data.</text>
</comment>
<dbReference type="PROSITE" id="PS50110">
    <property type="entry name" value="RESPONSE_REGULATORY"/>
    <property type="match status" value="1"/>
</dbReference>
<dbReference type="InterPro" id="IPR001789">
    <property type="entry name" value="Sig_transdc_resp-reg_receiver"/>
</dbReference>
<comment type="function">
    <text evidence="7">May play the central regulatory role in sporulation. It may be an element of the effector pathway responsible for the activation of sporulation genes in response to nutritional stress. Spo0A may act in concert with spo0H (a sigma factor) to control the expression of some genes that are critical to the sporulation process.</text>
</comment>
<dbReference type="STRING" id="318464.IO99_10280"/>
<proteinExistence type="predicted"/>
<evidence type="ECO:0000256" key="4">
    <source>
        <dbReference type="ARBA" id="ARBA00023015"/>
    </source>
</evidence>
<feature type="domain" description="Response regulatory" evidence="10">
    <location>
        <begin position="5"/>
        <end position="118"/>
    </location>
</feature>
<dbReference type="GO" id="GO:0000156">
    <property type="term" value="F:phosphorelay response regulator activity"/>
    <property type="evidence" value="ECO:0007669"/>
    <property type="project" value="TreeGrafter"/>
</dbReference>
<dbReference type="SUPFAM" id="SSF52172">
    <property type="entry name" value="CheY-like"/>
    <property type="match status" value="1"/>
</dbReference>
<keyword evidence="4" id="KW-0805">Transcription regulation</keyword>
<evidence type="ECO:0000256" key="3">
    <source>
        <dbReference type="ARBA" id="ARBA00023012"/>
    </source>
</evidence>
<dbReference type="SUPFAM" id="SSF46894">
    <property type="entry name" value="C-terminal effector domain of the bipartite response regulators"/>
    <property type="match status" value="1"/>
</dbReference>
<gene>
    <name evidence="12" type="ORF">IO99_10280</name>
</gene>
<dbReference type="InterPro" id="IPR036388">
    <property type="entry name" value="WH-like_DNA-bd_sf"/>
</dbReference>
<evidence type="ECO:0000256" key="9">
    <source>
        <dbReference type="PROSITE-ProRule" id="PRU01091"/>
    </source>
</evidence>
<reference evidence="12 13" key="1">
    <citation type="submission" date="2014-07" db="EMBL/GenBank/DDBJ databases">
        <title>Draft genome of Clostridium sulfidigenes 113A isolated from sediments associated with methane hydrate from Krishna Godavari basin.</title>
        <authorList>
            <person name="Honkalas V.S."/>
            <person name="Dabir A.P."/>
            <person name="Arora P."/>
            <person name="Dhakephalkar P.K."/>
        </authorList>
    </citation>
    <scope>NUCLEOTIDE SEQUENCE [LARGE SCALE GENOMIC DNA]</scope>
    <source>
        <strain evidence="12 13">113A</strain>
    </source>
</reference>
<dbReference type="GO" id="GO:0006355">
    <property type="term" value="P:regulation of DNA-templated transcription"/>
    <property type="evidence" value="ECO:0007669"/>
    <property type="project" value="InterPro"/>
</dbReference>
<dbReference type="InterPro" id="IPR011006">
    <property type="entry name" value="CheY-like_superfamily"/>
</dbReference>
<dbReference type="Pfam" id="PF00072">
    <property type="entry name" value="Response_reg"/>
    <property type="match status" value="1"/>
</dbReference>
<dbReference type="GO" id="GO:0000976">
    <property type="term" value="F:transcription cis-regulatory region binding"/>
    <property type="evidence" value="ECO:0007669"/>
    <property type="project" value="TreeGrafter"/>
</dbReference>
<evidence type="ECO:0000256" key="8">
    <source>
        <dbReference type="PROSITE-ProRule" id="PRU00169"/>
    </source>
</evidence>
<sequence>MSNFNILVVDDEVEICNAIEIYLKREGLNVLKAYDGIEALQILEEEKIHLILLDVMMPKLDGIKTCLKIRENRNIPIIILSAKSENLDKIIGLNSGADDYITKPFNHLELIARVKSQLRRYEKPLDIENVNLKDKIVIKDLIIDTTLKSVTLRGEPVKLTATEYGILLLLASNTGKVFSIKEIYENVWKAPFYHSENTVTVHIRRMREKIEINSKDPEYIKVVWGVGYKIENHS</sequence>
<evidence type="ECO:0000256" key="7">
    <source>
        <dbReference type="ARBA" id="ARBA00024867"/>
    </source>
</evidence>
<dbReference type="InterPro" id="IPR016032">
    <property type="entry name" value="Sig_transdc_resp-reg_C-effctor"/>
</dbReference>
<dbReference type="SMART" id="SM00862">
    <property type="entry name" value="Trans_reg_C"/>
    <property type="match status" value="1"/>
</dbReference>
<dbReference type="PROSITE" id="PS51755">
    <property type="entry name" value="OMPR_PHOB"/>
    <property type="match status" value="1"/>
</dbReference>
<keyword evidence="5 9" id="KW-0238">DNA-binding</keyword>
<dbReference type="FunFam" id="1.10.10.10:FF:000018">
    <property type="entry name" value="DNA-binding response regulator ResD"/>
    <property type="match status" value="1"/>
</dbReference>
<dbReference type="GO" id="GO:0005829">
    <property type="term" value="C:cytosol"/>
    <property type="evidence" value="ECO:0007669"/>
    <property type="project" value="TreeGrafter"/>
</dbReference>
<evidence type="ECO:0000256" key="1">
    <source>
        <dbReference type="ARBA" id="ARBA00018672"/>
    </source>
</evidence>
<dbReference type="GO" id="GO:0032993">
    <property type="term" value="C:protein-DNA complex"/>
    <property type="evidence" value="ECO:0007669"/>
    <property type="project" value="TreeGrafter"/>
</dbReference>
<evidence type="ECO:0000256" key="2">
    <source>
        <dbReference type="ARBA" id="ARBA00022553"/>
    </source>
</evidence>
<evidence type="ECO:0000313" key="13">
    <source>
        <dbReference type="Proteomes" id="UP000028542"/>
    </source>
</evidence>
<dbReference type="PANTHER" id="PTHR48111:SF2">
    <property type="entry name" value="RESPONSE REGULATOR SAER"/>
    <property type="match status" value="1"/>
</dbReference>
<name>A0A084JBC6_9CLOT</name>
<keyword evidence="2 8" id="KW-0597">Phosphoprotein</keyword>
<feature type="DNA-binding region" description="OmpR/PhoB-type" evidence="9">
    <location>
        <begin position="133"/>
        <end position="232"/>
    </location>
</feature>
<dbReference type="EMBL" id="JPMD01000024">
    <property type="protein sequence ID" value="KEZ86260.1"/>
    <property type="molecule type" value="Genomic_DNA"/>
</dbReference>
<dbReference type="FunFam" id="3.40.50.2300:FF:000001">
    <property type="entry name" value="DNA-binding response regulator PhoB"/>
    <property type="match status" value="1"/>
</dbReference>
<feature type="modified residue" description="4-aspartylphosphate" evidence="8">
    <location>
        <position position="54"/>
    </location>
</feature>
<feature type="domain" description="OmpR/PhoB-type" evidence="11">
    <location>
        <begin position="133"/>
        <end position="232"/>
    </location>
</feature>
<organism evidence="12 13">
    <name type="scientific">Clostridium sulfidigenes</name>
    <dbReference type="NCBI Taxonomy" id="318464"/>
    <lineage>
        <taxon>Bacteria</taxon>
        <taxon>Bacillati</taxon>
        <taxon>Bacillota</taxon>
        <taxon>Clostridia</taxon>
        <taxon>Eubacteriales</taxon>
        <taxon>Clostridiaceae</taxon>
        <taxon>Clostridium</taxon>
    </lineage>
</organism>
<protein>
    <recommendedName>
        <fullName evidence="1">Stage 0 sporulation protein A homolog</fullName>
    </recommendedName>
</protein>
<dbReference type="eggNOG" id="COG0745">
    <property type="taxonomic scope" value="Bacteria"/>
</dbReference>
<evidence type="ECO:0000259" key="11">
    <source>
        <dbReference type="PROSITE" id="PS51755"/>
    </source>
</evidence>
<evidence type="ECO:0000256" key="6">
    <source>
        <dbReference type="ARBA" id="ARBA00023163"/>
    </source>
</evidence>
<dbReference type="Pfam" id="PF00486">
    <property type="entry name" value="Trans_reg_C"/>
    <property type="match status" value="1"/>
</dbReference>
<dbReference type="Gene3D" id="3.40.50.2300">
    <property type="match status" value="1"/>
</dbReference>
<dbReference type="InterPro" id="IPR039420">
    <property type="entry name" value="WalR-like"/>
</dbReference>
<dbReference type="AlphaFoldDB" id="A0A084JBC6"/>
<dbReference type="CDD" id="cd17574">
    <property type="entry name" value="REC_OmpR"/>
    <property type="match status" value="1"/>
</dbReference>
<dbReference type="PANTHER" id="PTHR48111">
    <property type="entry name" value="REGULATOR OF RPOS"/>
    <property type="match status" value="1"/>
</dbReference>
<accession>A0A084JBC6</accession>
<evidence type="ECO:0000259" key="10">
    <source>
        <dbReference type="PROSITE" id="PS50110"/>
    </source>
</evidence>
<dbReference type="Gene3D" id="1.10.10.10">
    <property type="entry name" value="Winged helix-like DNA-binding domain superfamily/Winged helix DNA-binding domain"/>
    <property type="match status" value="1"/>
</dbReference>
<dbReference type="InterPro" id="IPR001867">
    <property type="entry name" value="OmpR/PhoB-type_DNA-bd"/>
</dbReference>
<keyword evidence="3" id="KW-0902">Two-component regulatory system</keyword>
<keyword evidence="6" id="KW-0804">Transcription</keyword>
<dbReference type="RefSeq" id="WP_035132903.1">
    <property type="nucleotide sequence ID" value="NZ_JPMD01000024.1"/>
</dbReference>
<dbReference type="SMART" id="SM00448">
    <property type="entry name" value="REC"/>
    <property type="match status" value="1"/>
</dbReference>
<evidence type="ECO:0000256" key="5">
    <source>
        <dbReference type="ARBA" id="ARBA00023125"/>
    </source>
</evidence>
<dbReference type="Gene3D" id="6.10.250.690">
    <property type="match status" value="1"/>
</dbReference>
<dbReference type="Proteomes" id="UP000028542">
    <property type="component" value="Unassembled WGS sequence"/>
</dbReference>